<dbReference type="GO" id="GO:0005524">
    <property type="term" value="F:ATP binding"/>
    <property type="evidence" value="ECO:0007669"/>
    <property type="project" value="UniProtKB-KW"/>
</dbReference>
<dbReference type="InterPro" id="IPR036086">
    <property type="entry name" value="ParB/Sulfiredoxin_sf"/>
</dbReference>
<keyword evidence="2" id="KW-0067">ATP-binding</keyword>
<proteinExistence type="predicted"/>
<dbReference type="CDD" id="cd16388">
    <property type="entry name" value="SbnI_like_N"/>
    <property type="match status" value="1"/>
</dbReference>
<dbReference type="InterPro" id="IPR023098">
    <property type="entry name" value="SerK/SbnI_C"/>
</dbReference>
<evidence type="ECO:0000256" key="2">
    <source>
        <dbReference type="ARBA" id="ARBA00022840"/>
    </source>
</evidence>
<evidence type="ECO:0000256" key="1">
    <source>
        <dbReference type="ARBA" id="ARBA00022741"/>
    </source>
</evidence>
<accession>A0A1F7UM30</accession>
<dbReference type="Gene3D" id="3.30.1760.10">
    <property type="entry name" value="Conserved hypothetical protein from pyrococcus furiosus pfu- 392566-001, domain 2"/>
    <property type="match status" value="1"/>
</dbReference>
<name>A0A1F7UM30_9BACT</name>
<keyword evidence="1" id="KW-0547">Nucleotide-binding</keyword>
<dbReference type="AlphaFoldDB" id="A0A1F7UM30"/>
<dbReference type="EMBL" id="MGEF01000024">
    <property type="protein sequence ID" value="OGL78824.1"/>
    <property type="molecule type" value="Genomic_DNA"/>
</dbReference>
<comment type="caution">
    <text evidence="3">The sequence shown here is derived from an EMBL/GenBank/DDBJ whole genome shotgun (WGS) entry which is preliminary data.</text>
</comment>
<dbReference type="Gene3D" id="3.90.1530.10">
    <property type="entry name" value="Conserved hypothetical protein from pyrococcus furiosus pfu- 392566-001, ParB domain"/>
    <property type="match status" value="1"/>
</dbReference>
<dbReference type="STRING" id="1802397.A3J43_02230"/>
<reference evidence="3 4" key="1">
    <citation type="journal article" date="2016" name="Nat. Commun.">
        <title>Thousands of microbial genomes shed light on interconnected biogeochemical processes in an aquifer system.</title>
        <authorList>
            <person name="Anantharaman K."/>
            <person name="Brown C.T."/>
            <person name="Hug L.A."/>
            <person name="Sharon I."/>
            <person name="Castelle C.J."/>
            <person name="Probst A.J."/>
            <person name="Thomas B.C."/>
            <person name="Singh A."/>
            <person name="Wilkins M.J."/>
            <person name="Karaoz U."/>
            <person name="Brodie E.L."/>
            <person name="Williams K.H."/>
            <person name="Hubbard S.S."/>
            <person name="Banfield J.F."/>
        </authorList>
    </citation>
    <scope>NUCLEOTIDE SEQUENCE [LARGE SCALE GENOMIC DNA]</scope>
</reference>
<sequence length="287" mass="32916">MVIKDMKKLQKFHFVHMPHLKVVPTEKVILHESFDAKRTHALKKKIAQSGVWKDPPIVTTLPDGRYLVLDGANRTTSMKALRMPHMLVQVVDYFDPSIELRSWNHVVRVSRDHLVNVLQNGDGKAFKPMSDRRAKKMLAYKQILAYFCSRDGKCMAIPLQSTPRAAIDLLNRLVESYEGKSVIHRTEEATRKAFQGLGSFMNTLIVFPGLTKLGLLNAIARGQYLPSGISRHLIFRRALRVYLPLSVLRSQKLSIKQKQAQVDRMISEKFTQGQVRFYPEGIYLFDE</sequence>
<evidence type="ECO:0000313" key="3">
    <source>
        <dbReference type="EMBL" id="OGL78824.1"/>
    </source>
</evidence>
<dbReference type="Proteomes" id="UP000176604">
    <property type="component" value="Unassembled WGS sequence"/>
</dbReference>
<dbReference type="SUPFAM" id="SSF110849">
    <property type="entry name" value="ParB/Sulfiredoxin"/>
    <property type="match status" value="1"/>
</dbReference>
<evidence type="ECO:0000313" key="4">
    <source>
        <dbReference type="Proteomes" id="UP000176604"/>
    </source>
</evidence>
<dbReference type="InterPro" id="IPR037953">
    <property type="entry name" value="SbnI-like_N"/>
</dbReference>
<protein>
    <recommendedName>
        <fullName evidence="5">ParB/Sulfiredoxin domain-containing protein</fullName>
    </recommendedName>
</protein>
<evidence type="ECO:0008006" key="5">
    <source>
        <dbReference type="Google" id="ProtNLM"/>
    </source>
</evidence>
<gene>
    <name evidence="3" type="ORF">A3J43_02230</name>
</gene>
<organism evidence="3 4">
    <name type="scientific">Candidatus Uhrbacteria bacterium RIFCSPHIGHO2_12_FULL_54_23</name>
    <dbReference type="NCBI Taxonomy" id="1802397"/>
    <lineage>
        <taxon>Bacteria</taxon>
        <taxon>Candidatus Uhriibacteriota</taxon>
    </lineage>
</organism>